<dbReference type="Pfam" id="PF10988">
    <property type="entry name" value="DUF2807"/>
    <property type="match status" value="1"/>
</dbReference>
<keyword evidence="2" id="KW-0732">Signal</keyword>
<dbReference type="RefSeq" id="WP_201927631.1">
    <property type="nucleotide sequence ID" value="NZ_JAERPO010000002.1"/>
</dbReference>
<feature type="signal peptide" evidence="2">
    <location>
        <begin position="1"/>
        <end position="22"/>
    </location>
</feature>
<dbReference type="PANTHER" id="PTHR39200">
    <property type="entry name" value="HYPOTHETICAL EXPORTED PROTEIN"/>
    <property type="match status" value="1"/>
</dbReference>
<accession>A0ABS7MGQ9</accession>
<name>A0ABS7MGQ9_9SPHN</name>
<feature type="compositionally biased region" description="Polar residues" evidence="1">
    <location>
        <begin position="33"/>
        <end position="44"/>
    </location>
</feature>
<protein>
    <submittedName>
        <fullName evidence="4">DUF2807 domain-containing protein</fullName>
    </submittedName>
</protein>
<dbReference type="InterPro" id="IPR021255">
    <property type="entry name" value="DUF2807"/>
</dbReference>
<evidence type="ECO:0000313" key="4">
    <source>
        <dbReference type="EMBL" id="MBY4638212.1"/>
    </source>
</evidence>
<evidence type="ECO:0000259" key="3">
    <source>
        <dbReference type="Pfam" id="PF10988"/>
    </source>
</evidence>
<dbReference type="EMBL" id="JAILXK010000002">
    <property type="protein sequence ID" value="MBY4638212.1"/>
    <property type="molecule type" value="Genomic_DNA"/>
</dbReference>
<proteinExistence type="predicted"/>
<comment type="caution">
    <text evidence="4">The sequence shown here is derived from an EMBL/GenBank/DDBJ whole genome shotgun (WGS) entry which is preliminary data.</text>
</comment>
<evidence type="ECO:0000313" key="5">
    <source>
        <dbReference type="Proteomes" id="UP001166571"/>
    </source>
</evidence>
<dbReference type="Gene3D" id="2.160.20.120">
    <property type="match status" value="1"/>
</dbReference>
<feature type="domain" description="Putative auto-transporter adhesin head GIN" evidence="3">
    <location>
        <begin position="50"/>
        <end position="235"/>
    </location>
</feature>
<gene>
    <name evidence="4" type="ORF">K5P26_13780</name>
</gene>
<evidence type="ECO:0000256" key="1">
    <source>
        <dbReference type="SAM" id="MobiDB-lite"/>
    </source>
</evidence>
<dbReference type="PROSITE" id="PS51257">
    <property type="entry name" value="PROKAR_LIPOPROTEIN"/>
    <property type="match status" value="1"/>
</dbReference>
<keyword evidence="5" id="KW-1185">Reference proteome</keyword>
<feature type="region of interest" description="Disordered" evidence="1">
    <location>
        <begin position="22"/>
        <end position="44"/>
    </location>
</feature>
<reference evidence="4" key="1">
    <citation type="submission" date="2021-08" db="EMBL/GenBank/DDBJ databases">
        <title>Sphingopyxis panaciterrulae sp. nov., isolated from the surface water of the Yellow Sea.</title>
        <authorList>
            <person name="Gao Z."/>
            <person name="Zhang D."/>
            <person name="Zhang A."/>
        </authorList>
    </citation>
    <scope>NUCLEOTIDE SEQUENCE</scope>
    <source>
        <strain evidence="4">XHP0097</strain>
    </source>
</reference>
<organism evidence="4 5">
    <name type="scientific">Sphingopyxis jiangsuensis</name>
    <dbReference type="NCBI Taxonomy" id="2871171"/>
    <lineage>
        <taxon>Bacteria</taxon>
        <taxon>Pseudomonadati</taxon>
        <taxon>Pseudomonadota</taxon>
        <taxon>Alphaproteobacteria</taxon>
        <taxon>Sphingomonadales</taxon>
        <taxon>Sphingomonadaceae</taxon>
        <taxon>Sphingopyxis</taxon>
    </lineage>
</organism>
<dbReference type="Proteomes" id="UP001166571">
    <property type="component" value="Unassembled WGS sequence"/>
</dbReference>
<sequence length="251" mass="25422">MRRLTLAALPLALGLMVSGCNAKESERGRTGESGATDSGPQTTRDYALSDFSAVSVTGPDDVRITMGEGFSVSASGPQAEIDELEIERDGDRLSIGRRKNDSLFGGRNHVGVKIAVTMPRLTAVRLTGSGEVEADAMEGDAVEAVVTGSGDLKVAGLTAKSVSMAISGSGDIDVDSGTVDSGEYRVTGSGNIEAEGLAARTLDISIAGSGDVDARATETASVSIMGSGDASIAGGAKCSSRTLGSGEVRCR</sequence>
<dbReference type="PANTHER" id="PTHR39200:SF1">
    <property type="entry name" value="AUTO-TRANSPORTER ADHESIN HEAD GIN DOMAIN-CONTAINING PROTEIN-RELATED"/>
    <property type="match status" value="1"/>
</dbReference>
<feature type="chain" id="PRO_5045365006" evidence="2">
    <location>
        <begin position="23"/>
        <end position="251"/>
    </location>
</feature>
<evidence type="ECO:0000256" key="2">
    <source>
        <dbReference type="SAM" id="SignalP"/>
    </source>
</evidence>